<comment type="similarity">
    <text evidence="5">Belongs to the TRAFAC class myosin-kinesin ATPase superfamily. Kinesin family.</text>
</comment>
<evidence type="ECO:0000256" key="2">
    <source>
        <dbReference type="ARBA" id="ARBA00022741"/>
    </source>
</evidence>
<evidence type="ECO:0000256" key="5">
    <source>
        <dbReference type="PROSITE-ProRule" id="PRU00283"/>
    </source>
</evidence>
<evidence type="ECO:0000256" key="3">
    <source>
        <dbReference type="ARBA" id="ARBA00022840"/>
    </source>
</evidence>
<feature type="binding site" evidence="5">
    <location>
        <begin position="518"/>
        <end position="525"/>
    </location>
    <ligand>
        <name>ATP</name>
        <dbReference type="ChEBI" id="CHEBI:30616"/>
    </ligand>
</feature>
<comment type="caution">
    <text evidence="9">The sequence shown here is derived from an EMBL/GenBank/DDBJ whole genome shotgun (WGS) entry which is preliminary data.</text>
</comment>
<dbReference type="GO" id="GO:0007018">
    <property type="term" value="P:microtubule-based movement"/>
    <property type="evidence" value="ECO:0007669"/>
    <property type="project" value="InterPro"/>
</dbReference>
<evidence type="ECO:0000259" key="8">
    <source>
        <dbReference type="PROSITE" id="PS50067"/>
    </source>
</evidence>
<feature type="region of interest" description="Disordered" evidence="7">
    <location>
        <begin position="151"/>
        <end position="209"/>
    </location>
</feature>
<dbReference type="SMART" id="SM00129">
    <property type="entry name" value="KISc"/>
    <property type="match status" value="1"/>
</dbReference>
<evidence type="ECO:0000313" key="10">
    <source>
        <dbReference type="Proteomes" id="UP000245591"/>
    </source>
</evidence>
<keyword evidence="3 5" id="KW-0067">ATP-binding</keyword>
<dbReference type="AlphaFoldDB" id="A0A2U1J5U0"/>
<evidence type="ECO:0000256" key="4">
    <source>
        <dbReference type="ARBA" id="ARBA00023175"/>
    </source>
</evidence>
<dbReference type="InterPro" id="IPR027417">
    <property type="entry name" value="P-loop_NTPase"/>
</dbReference>
<proteinExistence type="inferred from homology"/>
<dbReference type="EMBL" id="MBFU01000334">
    <property type="protein sequence ID" value="PWA00414.1"/>
    <property type="molecule type" value="Genomic_DNA"/>
</dbReference>
<reference evidence="9 10" key="1">
    <citation type="journal article" date="2018" name="MBio">
        <title>Comparative Genomics Reveals the Core Gene Toolbox for the Fungus-Insect Symbiosis.</title>
        <authorList>
            <person name="Wang Y."/>
            <person name="Stata M."/>
            <person name="Wang W."/>
            <person name="Stajich J.E."/>
            <person name="White M.M."/>
            <person name="Moncalvo J.M."/>
        </authorList>
    </citation>
    <scope>NUCLEOTIDE SEQUENCE [LARGE SCALE GENOMIC DNA]</scope>
    <source>
        <strain evidence="9 10">AUS-126-30</strain>
    </source>
</reference>
<feature type="domain" description="Kinesin motor" evidence="8">
    <location>
        <begin position="426"/>
        <end position="786"/>
    </location>
</feature>
<keyword evidence="6" id="KW-0175">Coiled coil</keyword>
<accession>A0A2U1J5U0</accession>
<dbReference type="PANTHER" id="PTHR47972">
    <property type="entry name" value="KINESIN-LIKE PROTEIN KLP-3"/>
    <property type="match status" value="1"/>
</dbReference>
<name>A0A2U1J5U0_SMIAN</name>
<feature type="region of interest" description="Disordered" evidence="7">
    <location>
        <begin position="92"/>
        <end position="121"/>
    </location>
</feature>
<protein>
    <recommendedName>
        <fullName evidence="8">Kinesin motor domain-containing protein</fullName>
    </recommendedName>
</protein>
<dbReference type="GO" id="GO:0005874">
    <property type="term" value="C:microtubule"/>
    <property type="evidence" value="ECO:0007669"/>
    <property type="project" value="UniProtKB-KW"/>
</dbReference>
<feature type="compositionally biased region" description="Low complexity" evidence="7">
    <location>
        <begin position="105"/>
        <end position="119"/>
    </location>
</feature>
<dbReference type="GO" id="GO:0005524">
    <property type="term" value="F:ATP binding"/>
    <property type="evidence" value="ECO:0007669"/>
    <property type="project" value="UniProtKB-UniRule"/>
</dbReference>
<evidence type="ECO:0000256" key="1">
    <source>
        <dbReference type="ARBA" id="ARBA00022701"/>
    </source>
</evidence>
<dbReference type="PRINTS" id="PR00380">
    <property type="entry name" value="KINESINHEAVY"/>
</dbReference>
<organism evidence="9 10">
    <name type="scientific">Smittium angustum</name>
    <dbReference type="NCBI Taxonomy" id="133377"/>
    <lineage>
        <taxon>Eukaryota</taxon>
        <taxon>Fungi</taxon>
        <taxon>Fungi incertae sedis</taxon>
        <taxon>Zoopagomycota</taxon>
        <taxon>Kickxellomycotina</taxon>
        <taxon>Harpellomycetes</taxon>
        <taxon>Harpellales</taxon>
        <taxon>Legeriomycetaceae</taxon>
        <taxon>Smittium</taxon>
    </lineage>
</organism>
<dbReference type="CDD" id="cd01366">
    <property type="entry name" value="KISc_C_terminal"/>
    <property type="match status" value="1"/>
</dbReference>
<dbReference type="InterPro" id="IPR001752">
    <property type="entry name" value="Kinesin_motor_dom"/>
</dbReference>
<dbReference type="InterPro" id="IPR036961">
    <property type="entry name" value="Kinesin_motor_dom_sf"/>
</dbReference>
<dbReference type="Gene3D" id="3.40.850.10">
    <property type="entry name" value="Kinesin motor domain"/>
    <property type="match status" value="1"/>
</dbReference>
<feature type="region of interest" description="Disordered" evidence="7">
    <location>
        <begin position="590"/>
        <end position="610"/>
    </location>
</feature>
<feature type="region of interest" description="Disordered" evidence="7">
    <location>
        <begin position="31"/>
        <end position="50"/>
    </location>
</feature>
<gene>
    <name evidence="9" type="ORF">BB558_003515</name>
</gene>
<keyword evidence="1" id="KW-0493">Microtubule</keyword>
<evidence type="ECO:0000256" key="7">
    <source>
        <dbReference type="SAM" id="MobiDB-lite"/>
    </source>
</evidence>
<sequence>MGKSFLKPPTKLATEDKISITTKKTDIVKNTEKNESQINAGRKRKSSDDSIFEAQEKANKKFGIDAGDGKIQKLIPSSKIASRVNKISNLRRKSKILSTKPNNLSVSKPAPKPSVVPSKINQQKLPIKRTTVTSSVYKQRTNISAITVPVANSHRPAKPTKTIPSSNVIKQEPLKKSNTAPKKLDLGNKPEVNGYESDDAPPPLPRGSNIDFKIRSIGFERVAKYWENKYQKKKIDSSSKDSKIDEFCNKVDEISKSLENSRKTLIEKETKIKSLEDQIYGIGEERKREKQEYIDKKKDMENIHKNELEKTENEKAKLYLEIETLKSNIESIEQRLLQETNDRKKLEVDLQTLKNVYQNTEELLRNTKMNLETTQSLLDEKVEKIKELEDVISQRDNSISELNNSLQEEEKIRRKLHNTIQELKGNIRVFCRSRPLTETGESKENTCLGFDNESKESKSINIVQEKENATGKSKTISTEFEFDRVFLPNTSQDEVYEEVSQLIQSALDGYSVCIFAYGQTGSGKTFTMEGPDNPSKPDMGVIPRALEQIYSETIRLQTKGWNYKLSAQFVEIYNEQLYDLLSDPSTMKGVSVPGTAKKRGTRSAASKDNTPKLEIRQEKDGHVYISGCSKISVDTPELIGALLKKAKDNRRVAATLCNERSSRSHCVFTLFVSGENSLTKETVSCNLNLIDLAGSERLSSSGSVGGRLKETQAINKSLSCLGDVIFALANSEKHVPYRNCKLTHMLMPSLGAGNSKTLMFVCVSPSVESSQETLCSLRFAAKVNSCHIGTAKKQG</sequence>
<keyword evidence="10" id="KW-1185">Reference proteome</keyword>
<dbReference type="GO" id="GO:0008017">
    <property type="term" value="F:microtubule binding"/>
    <property type="evidence" value="ECO:0007669"/>
    <property type="project" value="InterPro"/>
</dbReference>
<dbReference type="GO" id="GO:0003777">
    <property type="term" value="F:microtubule motor activity"/>
    <property type="evidence" value="ECO:0007669"/>
    <property type="project" value="InterPro"/>
</dbReference>
<dbReference type="InterPro" id="IPR027640">
    <property type="entry name" value="Kinesin-like_fam"/>
</dbReference>
<dbReference type="Pfam" id="PF00225">
    <property type="entry name" value="Kinesin"/>
    <property type="match status" value="1"/>
</dbReference>
<feature type="coiled-coil region" evidence="6">
    <location>
        <begin position="258"/>
        <end position="426"/>
    </location>
</feature>
<keyword evidence="2 5" id="KW-0547">Nucleotide-binding</keyword>
<dbReference type="SUPFAM" id="SSF52540">
    <property type="entry name" value="P-loop containing nucleoside triphosphate hydrolases"/>
    <property type="match status" value="1"/>
</dbReference>
<keyword evidence="4 5" id="KW-0505">Motor protein</keyword>
<evidence type="ECO:0000256" key="6">
    <source>
        <dbReference type="SAM" id="Coils"/>
    </source>
</evidence>
<dbReference type="PANTHER" id="PTHR47972:SF45">
    <property type="entry name" value="PROTEIN CLARET SEGREGATIONAL"/>
    <property type="match status" value="1"/>
</dbReference>
<dbReference type="Proteomes" id="UP000245591">
    <property type="component" value="Unassembled WGS sequence"/>
</dbReference>
<dbReference type="PROSITE" id="PS50067">
    <property type="entry name" value="KINESIN_MOTOR_2"/>
    <property type="match status" value="1"/>
</dbReference>
<evidence type="ECO:0000313" key="9">
    <source>
        <dbReference type="EMBL" id="PWA00414.1"/>
    </source>
</evidence>